<evidence type="ECO:0000313" key="3">
    <source>
        <dbReference type="Proteomes" id="UP000324222"/>
    </source>
</evidence>
<organism evidence="2 3">
    <name type="scientific">Portunus trituberculatus</name>
    <name type="common">Swimming crab</name>
    <name type="synonym">Neptunus trituberculatus</name>
    <dbReference type="NCBI Taxonomy" id="210409"/>
    <lineage>
        <taxon>Eukaryota</taxon>
        <taxon>Metazoa</taxon>
        <taxon>Ecdysozoa</taxon>
        <taxon>Arthropoda</taxon>
        <taxon>Crustacea</taxon>
        <taxon>Multicrustacea</taxon>
        <taxon>Malacostraca</taxon>
        <taxon>Eumalacostraca</taxon>
        <taxon>Eucarida</taxon>
        <taxon>Decapoda</taxon>
        <taxon>Pleocyemata</taxon>
        <taxon>Brachyura</taxon>
        <taxon>Eubrachyura</taxon>
        <taxon>Portunoidea</taxon>
        <taxon>Portunidae</taxon>
        <taxon>Portuninae</taxon>
        <taxon>Portunus</taxon>
    </lineage>
</organism>
<gene>
    <name evidence="2" type="ORF">E2C01_075662</name>
</gene>
<evidence type="ECO:0000256" key="1">
    <source>
        <dbReference type="SAM" id="MobiDB-lite"/>
    </source>
</evidence>
<dbReference type="AlphaFoldDB" id="A0A5B7IB97"/>
<comment type="caution">
    <text evidence="2">The sequence shown here is derived from an EMBL/GenBank/DDBJ whole genome shotgun (WGS) entry which is preliminary data.</text>
</comment>
<reference evidence="2 3" key="1">
    <citation type="submission" date="2019-05" db="EMBL/GenBank/DDBJ databases">
        <title>Another draft genome of Portunus trituberculatus and its Hox gene families provides insights of decapod evolution.</title>
        <authorList>
            <person name="Jeong J.-H."/>
            <person name="Song I."/>
            <person name="Kim S."/>
            <person name="Choi T."/>
            <person name="Kim D."/>
            <person name="Ryu S."/>
            <person name="Kim W."/>
        </authorList>
    </citation>
    <scope>NUCLEOTIDE SEQUENCE [LARGE SCALE GENOMIC DNA]</scope>
    <source>
        <tissue evidence="2">Muscle</tissue>
    </source>
</reference>
<feature type="region of interest" description="Disordered" evidence="1">
    <location>
        <begin position="35"/>
        <end position="90"/>
    </location>
</feature>
<feature type="region of interest" description="Disordered" evidence="1">
    <location>
        <begin position="1"/>
        <end position="20"/>
    </location>
</feature>
<accession>A0A5B7IB97</accession>
<keyword evidence="3" id="KW-1185">Reference proteome</keyword>
<evidence type="ECO:0000313" key="2">
    <source>
        <dbReference type="EMBL" id="MPC81062.1"/>
    </source>
</evidence>
<proteinExistence type="predicted"/>
<dbReference type="Proteomes" id="UP000324222">
    <property type="component" value="Unassembled WGS sequence"/>
</dbReference>
<dbReference type="EMBL" id="VSRR010055804">
    <property type="protein sequence ID" value="MPC81062.1"/>
    <property type="molecule type" value="Genomic_DNA"/>
</dbReference>
<protein>
    <submittedName>
        <fullName evidence="2">Uncharacterized protein</fullName>
    </submittedName>
</protein>
<sequence length="90" mass="9582">MQPARHSRGQATPRGWAATPPMQALDCLRTVVQKNNNTKEGQGERTGGEGGCLVPPGAQGGDLEASPTPSPPYSDTIVHFQPFTPTRSQR</sequence>
<name>A0A5B7IB97_PORTR</name>